<reference evidence="2" key="1">
    <citation type="submission" date="2021-02" db="EMBL/GenBank/DDBJ databases">
        <authorList>
            <person name="Nowell W R."/>
        </authorList>
    </citation>
    <scope>NUCLEOTIDE SEQUENCE</scope>
</reference>
<organism evidence="2 3">
    <name type="scientific">Adineta ricciae</name>
    <name type="common">Rotifer</name>
    <dbReference type="NCBI Taxonomy" id="249248"/>
    <lineage>
        <taxon>Eukaryota</taxon>
        <taxon>Metazoa</taxon>
        <taxon>Spiralia</taxon>
        <taxon>Gnathifera</taxon>
        <taxon>Rotifera</taxon>
        <taxon>Eurotatoria</taxon>
        <taxon>Bdelloidea</taxon>
        <taxon>Adinetida</taxon>
        <taxon>Adinetidae</taxon>
        <taxon>Adineta</taxon>
    </lineage>
</organism>
<keyword evidence="1" id="KW-0812">Transmembrane</keyword>
<evidence type="ECO:0000313" key="2">
    <source>
        <dbReference type="EMBL" id="CAF1662466.1"/>
    </source>
</evidence>
<proteinExistence type="predicted"/>
<comment type="caution">
    <text evidence="2">The sequence shown here is derived from an EMBL/GenBank/DDBJ whole genome shotgun (WGS) entry which is preliminary data.</text>
</comment>
<dbReference type="Proteomes" id="UP000663828">
    <property type="component" value="Unassembled WGS sequence"/>
</dbReference>
<evidence type="ECO:0000313" key="3">
    <source>
        <dbReference type="Proteomes" id="UP000663828"/>
    </source>
</evidence>
<protein>
    <submittedName>
        <fullName evidence="2">Uncharacterized protein</fullName>
    </submittedName>
</protein>
<keyword evidence="3" id="KW-1185">Reference proteome</keyword>
<feature type="transmembrane region" description="Helical" evidence="1">
    <location>
        <begin position="328"/>
        <end position="355"/>
    </location>
</feature>
<keyword evidence="1" id="KW-1133">Transmembrane helix</keyword>
<evidence type="ECO:0000256" key="1">
    <source>
        <dbReference type="SAM" id="Phobius"/>
    </source>
</evidence>
<name>A0A816FK98_ADIRI</name>
<feature type="transmembrane region" description="Helical" evidence="1">
    <location>
        <begin position="422"/>
        <end position="440"/>
    </location>
</feature>
<sequence length="529" mass="61242">MITLFLYTTLTSRLTIVNIRHPPLNASSNLQVLYFDTLRCPCTNTNTLYRTFLSLSPVFHQLLSSLCQFANQTANDAIRRFLARSFITSNVLTEFDFQKQINTILTEFLQLAVIYFDLFVETTDLLLQIDQPFMGSLYNTYVKGDGTLLFTPLELEVNGSRTTQLILHMYGTRDVYTGTISYICATDPSCRNAMAIYNDELDDYTADPVRVNYVVPGFRAACFLLKSLRLSILECSYSTSECFPILMNYIHEIYTFNVEGPVWFDARALVFNSTSSKFPQKIEISKIISEIMVEEWNPYIFYKHFYESCARSHCSYSEKVHTKTASTIVITLVSVIGSASFLLHLLTPYLVKLLIRLFTRRKRRPQQQARRELFKYFKIIIQEQTVRLYNTAVDLNIFLVRHFGNNISCATAKRLDQWATRLFLLLLVVVLVITALYMLIQSQALTKTFDKPSFDFYTQLKCPCSSVASIYNQFLSIDLDFHQLCSREFILDEWRSNLTAGLAANLSIYSQRDYRRFLSAHLQFLEFSQ</sequence>
<gene>
    <name evidence="2" type="ORF">XAT740_LOCUS57137</name>
</gene>
<accession>A0A816FK98</accession>
<keyword evidence="1" id="KW-0472">Membrane</keyword>
<dbReference type="EMBL" id="CAJNOR010011595">
    <property type="protein sequence ID" value="CAF1662466.1"/>
    <property type="molecule type" value="Genomic_DNA"/>
</dbReference>
<dbReference type="AlphaFoldDB" id="A0A816FK98"/>